<dbReference type="EMBL" id="CYZT01000269">
    <property type="protein sequence ID" value="CUP14873.1"/>
    <property type="molecule type" value="Genomic_DNA"/>
</dbReference>
<proteinExistence type="inferred from homology"/>
<dbReference type="CDD" id="cd01189">
    <property type="entry name" value="INT_ICEBs1_C_like"/>
    <property type="match status" value="1"/>
</dbReference>
<evidence type="ECO:0000256" key="3">
    <source>
        <dbReference type="ARBA" id="ARBA00022908"/>
    </source>
</evidence>
<dbReference type="PROSITE" id="PS51898">
    <property type="entry name" value="TYR_RECOMBINASE"/>
    <property type="match status" value="1"/>
</dbReference>
<organism evidence="6 7">
    <name type="scientific">Flavonifractor plautii</name>
    <name type="common">Fusobacterium plautii</name>
    <dbReference type="NCBI Taxonomy" id="292800"/>
    <lineage>
        <taxon>Bacteria</taxon>
        <taxon>Bacillati</taxon>
        <taxon>Bacillota</taxon>
        <taxon>Clostridia</taxon>
        <taxon>Eubacteriales</taxon>
        <taxon>Oscillospiraceae</taxon>
        <taxon>Flavonifractor</taxon>
    </lineage>
</organism>
<dbReference type="Proteomes" id="UP000095746">
    <property type="component" value="Unassembled WGS sequence"/>
</dbReference>
<dbReference type="InterPro" id="IPR044068">
    <property type="entry name" value="CB"/>
</dbReference>
<dbReference type="GeneID" id="63973506"/>
<comment type="function">
    <text evidence="1">Site-specific tyrosine recombinase, which acts by catalyzing the cutting and rejoining of the recombining DNA molecules.</text>
</comment>
<dbReference type="Pfam" id="PF14659">
    <property type="entry name" value="Phage_int_SAM_3"/>
    <property type="match status" value="1"/>
</dbReference>
<gene>
    <name evidence="6" type="primary">Int-Tn_6</name>
    <name evidence="6" type="ORF">ERS852411_02739</name>
</gene>
<dbReference type="InterPro" id="IPR050090">
    <property type="entry name" value="Tyrosine_recombinase_XerCD"/>
</dbReference>
<dbReference type="Pfam" id="PF00589">
    <property type="entry name" value="Phage_integrase"/>
    <property type="match status" value="1"/>
</dbReference>
<dbReference type="InterPro" id="IPR002104">
    <property type="entry name" value="Integrase_catalytic"/>
</dbReference>
<dbReference type="InterPro" id="IPR011010">
    <property type="entry name" value="DNA_brk_join_enz"/>
</dbReference>
<dbReference type="GO" id="GO:0006310">
    <property type="term" value="P:DNA recombination"/>
    <property type="evidence" value="ECO:0007669"/>
    <property type="project" value="UniProtKB-KW"/>
</dbReference>
<protein>
    <submittedName>
        <fullName evidence="6">Integrase</fullName>
    </submittedName>
</protein>
<keyword evidence="5" id="KW-0233">DNA recombination</keyword>
<reference evidence="6 7" key="1">
    <citation type="submission" date="2015-09" db="EMBL/GenBank/DDBJ databases">
        <authorList>
            <consortium name="Pathogen Informatics"/>
        </authorList>
    </citation>
    <scope>NUCLEOTIDE SEQUENCE [LARGE SCALE GENOMIC DNA]</scope>
    <source>
        <strain evidence="6 7">2789STDY5608854</strain>
    </source>
</reference>
<dbReference type="PROSITE" id="PS51900">
    <property type="entry name" value="CB"/>
    <property type="match status" value="1"/>
</dbReference>
<sequence>MATIKRREGKNGASYLIRSSCGYDVTGKQIMRSMTWRPKPGMTEKQIEKELNRQAVLFDEKCSAQGIGGGNVKFETFSKQWFKEYAEPNLRPRTIDRLHQQEPRVYEAIGHIRLDRLTARHIQGFVHSLGEDGLNKNTGGKLSPKTIRNYIAFVSSILSYAVKMGIIQDNPCRRVTLPHVDRKEKEVYTLEEAQHFLESLEAAPIRYQTFCVLAIYSGLRRGELLGLEWPDIDFNNHTLNVRRSSLYTKEKGIFTDTTKTVQSQRTLKLPESVFLILRRYHAAQAQERLSLGDRWEAGERLFTTTEGRPLHPSAPYRWLEKFCAETGQRFLGIHSFRHLNASLMIGSGTDVRTVSAMLGHSQASTTLNLYAHSFAEAQARAGEAVANMLEHKASKTG</sequence>
<dbReference type="InterPro" id="IPR004107">
    <property type="entry name" value="Integrase_SAM-like_N"/>
</dbReference>
<dbReference type="InterPro" id="IPR010998">
    <property type="entry name" value="Integrase_recombinase_N"/>
</dbReference>
<dbReference type="GO" id="GO:0015074">
    <property type="term" value="P:DNA integration"/>
    <property type="evidence" value="ECO:0007669"/>
    <property type="project" value="UniProtKB-KW"/>
</dbReference>
<dbReference type="RefSeq" id="WP_007491556.1">
    <property type="nucleotide sequence ID" value="NZ_CP048436.1"/>
</dbReference>
<evidence type="ECO:0000256" key="2">
    <source>
        <dbReference type="ARBA" id="ARBA00008857"/>
    </source>
</evidence>
<dbReference type="AlphaFoldDB" id="A0A174KS65"/>
<keyword evidence="3" id="KW-0229">DNA integration</keyword>
<accession>A0A174KS65</accession>
<comment type="similarity">
    <text evidence="2">Belongs to the 'phage' integrase family.</text>
</comment>
<dbReference type="Gene3D" id="1.10.150.130">
    <property type="match status" value="1"/>
</dbReference>
<dbReference type="PANTHER" id="PTHR30349">
    <property type="entry name" value="PHAGE INTEGRASE-RELATED"/>
    <property type="match status" value="1"/>
</dbReference>
<dbReference type="PANTHER" id="PTHR30349:SF41">
    <property type="entry name" value="INTEGRASE_RECOMBINASE PROTEIN MJ0367-RELATED"/>
    <property type="match status" value="1"/>
</dbReference>
<evidence type="ECO:0000313" key="6">
    <source>
        <dbReference type="EMBL" id="CUP14873.1"/>
    </source>
</evidence>
<evidence type="ECO:0000256" key="5">
    <source>
        <dbReference type="ARBA" id="ARBA00023172"/>
    </source>
</evidence>
<dbReference type="InterPro" id="IPR013762">
    <property type="entry name" value="Integrase-like_cat_sf"/>
</dbReference>
<dbReference type="SUPFAM" id="SSF56349">
    <property type="entry name" value="DNA breaking-rejoining enzymes"/>
    <property type="match status" value="1"/>
</dbReference>
<name>A0A174KS65_FLAPL</name>
<keyword evidence="4" id="KW-0238">DNA-binding</keyword>
<evidence type="ECO:0000313" key="7">
    <source>
        <dbReference type="Proteomes" id="UP000095746"/>
    </source>
</evidence>
<dbReference type="GO" id="GO:0003677">
    <property type="term" value="F:DNA binding"/>
    <property type="evidence" value="ECO:0007669"/>
    <property type="project" value="UniProtKB-UniRule"/>
</dbReference>
<dbReference type="Gene3D" id="1.10.443.10">
    <property type="entry name" value="Intergrase catalytic core"/>
    <property type="match status" value="1"/>
</dbReference>
<evidence type="ECO:0000256" key="1">
    <source>
        <dbReference type="ARBA" id="ARBA00003283"/>
    </source>
</evidence>
<evidence type="ECO:0000256" key="4">
    <source>
        <dbReference type="ARBA" id="ARBA00023125"/>
    </source>
</evidence>